<evidence type="ECO:0000256" key="1">
    <source>
        <dbReference type="ARBA" id="ARBA00022490"/>
    </source>
</evidence>
<dbReference type="Pfam" id="PF01668">
    <property type="entry name" value="SmpB"/>
    <property type="match status" value="1"/>
</dbReference>
<feature type="region of interest" description="Disordered" evidence="3">
    <location>
        <begin position="38"/>
        <end position="64"/>
    </location>
</feature>
<dbReference type="PANTHER" id="PTHR30308">
    <property type="entry name" value="TMRNA-BINDING COMPONENT OF TRANS-TRANSLATION TAGGING COMPLEX"/>
    <property type="match status" value="1"/>
</dbReference>
<dbReference type="EMBL" id="LAZR01053557">
    <property type="protein sequence ID" value="KKK80491.1"/>
    <property type="molecule type" value="Genomic_DNA"/>
</dbReference>
<organism evidence="4">
    <name type="scientific">marine sediment metagenome</name>
    <dbReference type="NCBI Taxonomy" id="412755"/>
    <lineage>
        <taxon>unclassified sequences</taxon>
        <taxon>metagenomes</taxon>
        <taxon>ecological metagenomes</taxon>
    </lineage>
</organism>
<dbReference type="GO" id="GO:0005829">
    <property type="term" value="C:cytosol"/>
    <property type="evidence" value="ECO:0007669"/>
    <property type="project" value="TreeGrafter"/>
</dbReference>
<feature type="non-terminal residue" evidence="4">
    <location>
        <position position="1"/>
    </location>
</feature>
<evidence type="ECO:0008006" key="5">
    <source>
        <dbReference type="Google" id="ProtNLM"/>
    </source>
</evidence>
<dbReference type="InterPro" id="IPR023620">
    <property type="entry name" value="SmpB"/>
</dbReference>
<gene>
    <name evidence="4" type="ORF">LCGC14_2822950</name>
</gene>
<feature type="compositionally biased region" description="Basic and acidic residues" evidence="3">
    <location>
        <begin position="40"/>
        <end position="64"/>
    </location>
</feature>
<keyword evidence="2" id="KW-0694">RNA-binding</keyword>
<keyword evidence="1" id="KW-0963">Cytoplasm</keyword>
<proteinExistence type="predicted"/>
<dbReference type="Gene3D" id="2.40.280.10">
    <property type="match status" value="1"/>
</dbReference>
<dbReference type="SUPFAM" id="SSF74982">
    <property type="entry name" value="Small protein B (SmpB)"/>
    <property type="match status" value="1"/>
</dbReference>
<evidence type="ECO:0000256" key="3">
    <source>
        <dbReference type="SAM" id="MobiDB-lite"/>
    </source>
</evidence>
<evidence type="ECO:0000256" key="2">
    <source>
        <dbReference type="ARBA" id="ARBA00022884"/>
    </source>
</evidence>
<dbReference type="GO" id="GO:0070930">
    <property type="term" value="P:trans-translation-dependent protein tagging"/>
    <property type="evidence" value="ECO:0007669"/>
    <property type="project" value="TreeGrafter"/>
</dbReference>
<reference evidence="4" key="1">
    <citation type="journal article" date="2015" name="Nature">
        <title>Complex archaea that bridge the gap between prokaryotes and eukaryotes.</title>
        <authorList>
            <person name="Spang A."/>
            <person name="Saw J.H."/>
            <person name="Jorgensen S.L."/>
            <person name="Zaremba-Niedzwiedzka K."/>
            <person name="Martijn J."/>
            <person name="Lind A.E."/>
            <person name="van Eijk R."/>
            <person name="Schleper C."/>
            <person name="Guy L."/>
            <person name="Ettema T.J."/>
        </authorList>
    </citation>
    <scope>NUCLEOTIDE SEQUENCE</scope>
</reference>
<name>A0A0F9B7L6_9ZZZZ</name>
<evidence type="ECO:0000313" key="4">
    <source>
        <dbReference type="EMBL" id="KKK80491.1"/>
    </source>
</evidence>
<dbReference type="PANTHER" id="PTHR30308:SF2">
    <property type="entry name" value="SSRA-BINDING PROTEIN"/>
    <property type="match status" value="1"/>
</dbReference>
<sequence>ELNKLEKNTREKGLTIVVLRVFINEKGLAKAEIGLSRGKKQYDKRESIKQKDMKRDLDRLKKIR</sequence>
<dbReference type="InterPro" id="IPR000037">
    <property type="entry name" value="SsrA-bd_prot"/>
</dbReference>
<protein>
    <recommendedName>
        <fullName evidence="5">SsrA-binding protein</fullName>
    </recommendedName>
</protein>
<dbReference type="AlphaFoldDB" id="A0A0F9B7L6"/>
<dbReference type="GO" id="GO:0003723">
    <property type="term" value="F:RNA binding"/>
    <property type="evidence" value="ECO:0007669"/>
    <property type="project" value="UniProtKB-KW"/>
</dbReference>
<accession>A0A0F9B7L6</accession>
<comment type="caution">
    <text evidence="4">The sequence shown here is derived from an EMBL/GenBank/DDBJ whole genome shotgun (WGS) entry which is preliminary data.</text>
</comment>